<sequence length="1427" mass="159902">MPQLAKRVISQYFRTGCKRQLRLNLSPDTQRFRPEREEQGMPPRQRPRPGLEQIARLGEEWQAQKLGDLAGAFGEESVVGEAYTDDSGRTQYRSMPLEEALSGVRPGRFLAEAEYGVGHAFERALGIASLRDEYGLEYAGVRPDIVQVLPPRHFPRAAEPSGDTYPLDADDRRLQLRVIDIKLTAEPSPGYFAEVAYYTMALAGWLADRGLDRRFVAVPEGAVWPGSHEAAELVVAHREMGRRGEPPADGRLRAALERDLEPVPFEVFAFRLRRFFAEELPEVLSTPWRELPWHVDNRCKGCDYLGYPWVSRGERTDHPDHCMPEAERKKHLSRVAFISQGASTALQERGVRDVEVLAGRPPEDSIFDVHHVLKAARTVVSRRAEALRSGVAAIPKDSGTSAVMPKWTDLRVFLSADFDVGSAITLAFGIKALWIEPRPFGSDSTTPRRHRRWEAGVFVVDLKDLESERRELLAFLGRISEILEEAQQLDSRATVQFYLWDALQFEHLSRVVGRHLSAILDSESLWKLAWLFPPEELLQNPRLSTRQSPITTVRDVVRSVLAAPVPHYYSLLQTARCYHPDNLPENLKKFDVHPLFEDALSDQIPSERAHEIWSRSASPRHWSVQIGTLRRTVALRLTALEAVVRRLESDLRPRLPNQAAPRIQAIRPPQRESRLSYDGQLWYAFARLDAGMQQLEVQQLHALPPHAREAKFECARLPERLSGDAEAGALRALGLKPRSGRRVYRLAMGSREVKFEKGDFELALAPEDRPDFLDRSLKSMTEGTSLEEMYASEYQRRMGEITRVTIAALDRDRCLIALDPRTLSGYPSLEDLEAAGIADFGSNVVLDRVFTDYFTKKLLAALQAIGNPPAARDDPLVRRALGQITARGSRPTAHTPPADFLWGARAMHEARVGRELEPVRKALESHGLNPTQWRAWEEALTRRLSLIWGPPGTGKSRTARAVILGAALEAYRRSKPLRILVCAQNYNAMDVVLLGVYEKLKILLPEDAFRLHRVRSYTRPPDSGVPEEIDTELNRSRITERVAELLIRLEDQKGITVVGTTPNQVHNLIKAHTGEARGELFDLILIDEASQMDVALSILALCSLAKGGSVVLAGDPKQLPPIRQAEPPLGLEGMVGSVYAFCEDIHGIGPVMLDVNYRSNATLVEFSLEAGYERTLRSYSPDLRLNLAKPLPVTRPGGWPASLYWTPEWSALLDPSHPASCFVYPEGRSSQWNRFEADAVAALIALLHGRAAGLLGERDPAGGGVLPARGEPYSTGEFWKKAVGVVTPHRAQQGLIVSRLQRIFPGEDPGLIRDAVDTVERFQGQERDVIIASYALGDPDAIADEDEFLMSLNRFNVMASRPRAKLIVFVSREVVDHLSDDLDVLRGSRLLKVFVDSFCDGMRPAKLGFLEHGEHREVLGTLRWRQA</sequence>
<dbReference type="EMBL" id="SKBU01000016">
    <property type="protein sequence ID" value="TCJ16431.1"/>
    <property type="molecule type" value="Genomic_DNA"/>
</dbReference>
<reference evidence="9 10" key="1">
    <citation type="submission" date="2019-03" db="EMBL/GenBank/DDBJ databases">
        <title>Whole genome sequence of a novel Rubrobacter taiwanensis strain, isolated from Yellowstone National Park.</title>
        <authorList>
            <person name="Freed S."/>
            <person name="Ramaley R.F."/>
            <person name="Kyndt J.A."/>
        </authorList>
    </citation>
    <scope>NUCLEOTIDE SEQUENCE [LARGE SCALE GENOMIC DNA]</scope>
    <source>
        <strain evidence="9 10">Yellowstone</strain>
    </source>
</reference>
<keyword evidence="5" id="KW-0067">ATP-binding</keyword>
<dbReference type="GO" id="GO:0005524">
    <property type="term" value="F:ATP binding"/>
    <property type="evidence" value="ECO:0007669"/>
    <property type="project" value="UniProtKB-KW"/>
</dbReference>
<dbReference type="Pfam" id="PF13086">
    <property type="entry name" value="AAA_11"/>
    <property type="match status" value="2"/>
</dbReference>
<gene>
    <name evidence="9" type="ORF">E0L93_09925</name>
</gene>
<dbReference type="InterPro" id="IPR050534">
    <property type="entry name" value="Coronavir_polyprotein_1ab"/>
</dbReference>
<evidence type="ECO:0000259" key="8">
    <source>
        <dbReference type="Pfam" id="PF13087"/>
    </source>
</evidence>
<dbReference type="InterPro" id="IPR027417">
    <property type="entry name" value="P-loop_NTPase"/>
</dbReference>
<protein>
    <submittedName>
        <fullName evidence="9">Uncharacterized protein</fullName>
    </submittedName>
</protein>
<proteinExistence type="inferred from homology"/>
<dbReference type="OrthoDB" id="9757917at2"/>
<comment type="caution">
    <text evidence="9">The sequence shown here is derived from an EMBL/GenBank/DDBJ whole genome shotgun (WGS) entry which is preliminary data.</text>
</comment>
<feature type="region of interest" description="Disordered" evidence="6">
    <location>
        <begin position="27"/>
        <end position="49"/>
    </location>
</feature>
<dbReference type="InterPro" id="IPR041677">
    <property type="entry name" value="DNA2/NAM7_AAA_11"/>
</dbReference>
<dbReference type="Pfam" id="PF13087">
    <property type="entry name" value="AAA_12"/>
    <property type="match status" value="1"/>
</dbReference>
<feature type="compositionally biased region" description="Basic and acidic residues" evidence="6">
    <location>
        <begin position="30"/>
        <end position="39"/>
    </location>
</feature>
<dbReference type="Gene3D" id="3.40.50.300">
    <property type="entry name" value="P-loop containing nucleotide triphosphate hydrolases"/>
    <property type="match status" value="2"/>
</dbReference>
<dbReference type="RefSeq" id="WP_132691457.1">
    <property type="nucleotide sequence ID" value="NZ_SKBU01000016.1"/>
</dbReference>
<keyword evidence="10" id="KW-1185">Reference proteome</keyword>
<dbReference type="SUPFAM" id="SSF52540">
    <property type="entry name" value="P-loop containing nucleoside triphosphate hydrolases"/>
    <property type="match status" value="1"/>
</dbReference>
<organism evidence="9 10">
    <name type="scientific">Rubrobacter taiwanensis</name>
    <dbReference type="NCBI Taxonomy" id="185139"/>
    <lineage>
        <taxon>Bacteria</taxon>
        <taxon>Bacillati</taxon>
        <taxon>Actinomycetota</taxon>
        <taxon>Rubrobacteria</taxon>
        <taxon>Rubrobacterales</taxon>
        <taxon>Rubrobacteraceae</taxon>
        <taxon>Rubrobacter</taxon>
    </lineage>
</organism>
<accession>A0A4R1BGW1</accession>
<feature type="domain" description="DNA2/NAM7 helicase-like C-terminal" evidence="8">
    <location>
        <begin position="1150"/>
        <end position="1371"/>
    </location>
</feature>
<evidence type="ECO:0000313" key="9">
    <source>
        <dbReference type="EMBL" id="TCJ16431.1"/>
    </source>
</evidence>
<keyword evidence="2" id="KW-0547">Nucleotide-binding</keyword>
<keyword evidence="3" id="KW-0378">Hydrolase</keyword>
<dbReference type="Proteomes" id="UP000295244">
    <property type="component" value="Unassembled WGS sequence"/>
</dbReference>
<dbReference type="GO" id="GO:0043139">
    <property type="term" value="F:5'-3' DNA helicase activity"/>
    <property type="evidence" value="ECO:0007669"/>
    <property type="project" value="TreeGrafter"/>
</dbReference>
<dbReference type="GO" id="GO:0016787">
    <property type="term" value="F:hydrolase activity"/>
    <property type="evidence" value="ECO:0007669"/>
    <property type="project" value="UniProtKB-KW"/>
</dbReference>
<feature type="domain" description="DNA2/NAM7 helicase helicase" evidence="7">
    <location>
        <begin position="1073"/>
        <end position="1122"/>
    </location>
</feature>
<feature type="domain" description="DNA2/NAM7 helicase helicase" evidence="7">
    <location>
        <begin position="928"/>
        <end position="1001"/>
    </location>
</feature>
<evidence type="ECO:0000256" key="2">
    <source>
        <dbReference type="ARBA" id="ARBA00022741"/>
    </source>
</evidence>
<dbReference type="PANTHER" id="PTHR43788:SF8">
    <property type="entry name" value="DNA-BINDING PROTEIN SMUBP-2"/>
    <property type="match status" value="1"/>
</dbReference>
<dbReference type="PANTHER" id="PTHR43788">
    <property type="entry name" value="DNA2/NAM7 HELICASE FAMILY MEMBER"/>
    <property type="match status" value="1"/>
</dbReference>
<evidence type="ECO:0000259" key="7">
    <source>
        <dbReference type="Pfam" id="PF13086"/>
    </source>
</evidence>
<evidence type="ECO:0000256" key="5">
    <source>
        <dbReference type="ARBA" id="ARBA00022840"/>
    </source>
</evidence>
<comment type="similarity">
    <text evidence="1">Belongs to the DNA2/NAM7 helicase family.</text>
</comment>
<evidence type="ECO:0000256" key="6">
    <source>
        <dbReference type="SAM" id="MobiDB-lite"/>
    </source>
</evidence>
<dbReference type="InterPro" id="IPR047187">
    <property type="entry name" value="SF1_C_Upf1"/>
</dbReference>
<keyword evidence="4" id="KW-0347">Helicase</keyword>
<evidence type="ECO:0000256" key="1">
    <source>
        <dbReference type="ARBA" id="ARBA00007913"/>
    </source>
</evidence>
<dbReference type="CDD" id="cd18808">
    <property type="entry name" value="SF1_C_Upf1"/>
    <property type="match status" value="1"/>
</dbReference>
<dbReference type="InterPro" id="IPR041679">
    <property type="entry name" value="DNA2/NAM7-like_C"/>
</dbReference>
<name>A0A4R1BGW1_9ACTN</name>
<evidence type="ECO:0000256" key="3">
    <source>
        <dbReference type="ARBA" id="ARBA00022801"/>
    </source>
</evidence>
<evidence type="ECO:0000256" key="4">
    <source>
        <dbReference type="ARBA" id="ARBA00022806"/>
    </source>
</evidence>
<evidence type="ECO:0000313" key="10">
    <source>
        <dbReference type="Proteomes" id="UP000295244"/>
    </source>
</evidence>